<comment type="caution">
    <text evidence="1">The sequence shown here is derived from an EMBL/GenBank/DDBJ whole genome shotgun (WGS) entry which is preliminary data.</text>
</comment>
<keyword evidence="2" id="KW-1185">Reference proteome</keyword>
<accession>A0AAN5CHH8</accession>
<proteinExistence type="predicted"/>
<reference evidence="2" key="1">
    <citation type="submission" date="2022-10" db="EMBL/GenBank/DDBJ databases">
        <title>Genome assembly of Pristionchus species.</title>
        <authorList>
            <person name="Yoshida K."/>
            <person name="Sommer R.J."/>
        </authorList>
    </citation>
    <scope>NUCLEOTIDE SEQUENCE [LARGE SCALE GENOMIC DNA]</scope>
    <source>
        <strain evidence="2">RS5460</strain>
    </source>
</reference>
<organism evidence="1 2">
    <name type="scientific">Pristionchus mayeri</name>
    <dbReference type="NCBI Taxonomy" id="1317129"/>
    <lineage>
        <taxon>Eukaryota</taxon>
        <taxon>Metazoa</taxon>
        <taxon>Ecdysozoa</taxon>
        <taxon>Nematoda</taxon>
        <taxon>Chromadorea</taxon>
        <taxon>Rhabditida</taxon>
        <taxon>Rhabditina</taxon>
        <taxon>Diplogasteromorpha</taxon>
        <taxon>Diplogasteroidea</taxon>
        <taxon>Neodiplogasteridae</taxon>
        <taxon>Pristionchus</taxon>
    </lineage>
</organism>
<gene>
    <name evidence="1" type="ORF">PMAYCL1PPCAC_14526</name>
</gene>
<dbReference type="AlphaFoldDB" id="A0AAN5CHH8"/>
<evidence type="ECO:0000313" key="2">
    <source>
        <dbReference type="Proteomes" id="UP001328107"/>
    </source>
</evidence>
<evidence type="ECO:0000313" key="1">
    <source>
        <dbReference type="EMBL" id="GMR44331.1"/>
    </source>
</evidence>
<sequence>LFHLELVCTPLASPRVLRHRVQPVLHRTHLLDVLLRDEVVDESLLASMMLQARHLMSPVEKANRFASSPIFSRDSRNCLTASSIELLLSALELMRRRMLLLRG</sequence>
<protein>
    <submittedName>
        <fullName evidence="1">Uncharacterized protein</fullName>
    </submittedName>
</protein>
<name>A0AAN5CHH8_9BILA</name>
<dbReference type="EMBL" id="BTRK01000003">
    <property type="protein sequence ID" value="GMR44331.1"/>
    <property type="molecule type" value="Genomic_DNA"/>
</dbReference>
<feature type="non-terminal residue" evidence="1">
    <location>
        <position position="103"/>
    </location>
</feature>
<dbReference type="Proteomes" id="UP001328107">
    <property type="component" value="Unassembled WGS sequence"/>
</dbReference>
<feature type="non-terminal residue" evidence="1">
    <location>
        <position position="1"/>
    </location>
</feature>